<dbReference type="Gene3D" id="2.70.70.10">
    <property type="entry name" value="Glucose Permease (Domain IIA)"/>
    <property type="match status" value="1"/>
</dbReference>
<reference evidence="4 5" key="1">
    <citation type="submission" date="2018-06" db="EMBL/GenBank/DDBJ databases">
        <authorList>
            <consortium name="Pathogen Informatics"/>
            <person name="Doyle S."/>
        </authorList>
    </citation>
    <scope>NUCLEOTIDE SEQUENCE [LARGE SCALE GENOMIC DNA]</scope>
    <source>
        <strain evidence="4 5">NCTC12872</strain>
    </source>
</reference>
<dbReference type="CDD" id="cd12797">
    <property type="entry name" value="M23_peptidase"/>
    <property type="match status" value="1"/>
</dbReference>
<dbReference type="Proteomes" id="UP000255417">
    <property type="component" value="Unassembled WGS sequence"/>
</dbReference>
<dbReference type="EMBL" id="UGTA01000001">
    <property type="protein sequence ID" value="SUB58863.1"/>
    <property type="molecule type" value="Genomic_DNA"/>
</dbReference>
<feature type="domain" description="M23ase beta-sheet core" evidence="3">
    <location>
        <begin position="295"/>
        <end position="389"/>
    </location>
</feature>
<keyword evidence="5" id="KW-1185">Reference proteome</keyword>
<feature type="chain" id="PRO_5016573728" evidence="2">
    <location>
        <begin position="25"/>
        <end position="394"/>
    </location>
</feature>
<gene>
    <name evidence="4" type="primary">envC</name>
    <name evidence="4" type="ORF">NCTC12872_00832</name>
</gene>
<protein>
    <submittedName>
        <fullName evidence="4">Septal ring factor</fullName>
    </submittedName>
</protein>
<dbReference type="Pfam" id="PF01551">
    <property type="entry name" value="Peptidase_M23"/>
    <property type="match status" value="1"/>
</dbReference>
<feature type="coiled-coil region" evidence="1">
    <location>
        <begin position="206"/>
        <end position="251"/>
    </location>
</feature>
<dbReference type="InterPro" id="IPR011055">
    <property type="entry name" value="Dup_hybrid_motif"/>
</dbReference>
<name>A0A379C985_9PAST</name>
<feature type="signal peptide" evidence="2">
    <location>
        <begin position="1"/>
        <end position="24"/>
    </location>
</feature>
<dbReference type="AlphaFoldDB" id="A0A379C985"/>
<dbReference type="GO" id="GO:0004222">
    <property type="term" value="F:metalloendopeptidase activity"/>
    <property type="evidence" value="ECO:0007669"/>
    <property type="project" value="TreeGrafter"/>
</dbReference>
<dbReference type="Gene3D" id="6.10.250.3150">
    <property type="match status" value="1"/>
</dbReference>
<evidence type="ECO:0000256" key="2">
    <source>
        <dbReference type="SAM" id="SignalP"/>
    </source>
</evidence>
<dbReference type="InterPro" id="IPR016047">
    <property type="entry name" value="M23ase_b-sheet_dom"/>
</dbReference>
<keyword evidence="2" id="KW-0732">Signal</keyword>
<dbReference type="PANTHER" id="PTHR21666:SF270">
    <property type="entry name" value="MUREIN HYDROLASE ACTIVATOR ENVC"/>
    <property type="match status" value="1"/>
</dbReference>
<organism evidence="4 5">
    <name type="scientific">Phocoenobacter uteri</name>
    <dbReference type="NCBI Taxonomy" id="146806"/>
    <lineage>
        <taxon>Bacteria</taxon>
        <taxon>Pseudomonadati</taxon>
        <taxon>Pseudomonadota</taxon>
        <taxon>Gammaproteobacteria</taxon>
        <taxon>Pasteurellales</taxon>
        <taxon>Pasteurellaceae</taxon>
        <taxon>Phocoenobacter</taxon>
    </lineage>
</organism>
<evidence type="ECO:0000256" key="1">
    <source>
        <dbReference type="SAM" id="Coils"/>
    </source>
</evidence>
<feature type="coiled-coil region" evidence="1">
    <location>
        <begin position="34"/>
        <end position="114"/>
    </location>
</feature>
<dbReference type="FunFam" id="2.70.70.10:FF:000003">
    <property type="entry name" value="Murein hydrolase activator EnvC"/>
    <property type="match status" value="1"/>
</dbReference>
<sequence length="394" mass="45198">MKLCFQLLMFLFFLQGLFTQPLVASDLSSIRHKIRQQQDKIYKQRQQRNELQSQLKNQEKAMGEVIKALHNTKKSLTEIRQTIKKTELQIEQLEKQEQKQKARLREQLDSAYRSGINPSVIEKLLSKEAKEADRMAQYYEHMNQARIDLINDIRHTQQKLTKQRDLLAKQISDKMSQISEQTSQKQQLEKITSERKQTIFSINKTLKKDSNHLEILKENAKSLQESIANANQEAQRREERELAKLKAEKEQQGKGQLTNQEIEQVRAGSGLGKARRQYAMPTHGKIIQKFDPEHSWKGIVIKASTGDNVRAITSGRVVLANWLPGYGNVVVIDHGKNYSSIYGYNSDILVKENDKVGKGMIIAKVGNSGGQSHSGLYFGITYKGQAKNPLRWVK</sequence>
<dbReference type="SUPFAM" id="SSF51261">
    <property type="entry name" value="Duplicated hybrid motif"/>
    <property type="match status" value="1"/>
</dbReference>
<proteinExistence type="predicted"/>
<evidence type="ECO:0000259" key="3">
    <source>
        <dbReference type="Pfam" id="PF01551"/>
    </source>
</evidence>
<keyword evidence="1" id="KW-0175">Coiled coil</keyword>
<evidence type="ECO:0000313" key="4">
    <source>
        <dbReference type="EMBL" id="SUB58863.1"/>
    </source>
</evidence>
<accession>A0A379C985</accession>
<dbReference type="InterPro" id="IPR050570">
    <property type="entry name" value="Cell_wall_metabolism_enzyme"/>
</dbReference>
<evidence type="ECO:0000313" key="5">
    <source>
        <dbReference type="Proteomes" id="UP000255417"/>
    </source>
</evidence>
<dbReference type="NCBIfam" id="NF008644">
    <property type="entry name" value="PRK11637.1"/>
    <property type="match status" value="1"/>
</dbReference>
<dbReference type="PANTHER" id="PTHR21666">
    <property type="entry name" value="PEPTIDASE-RELATED"/>
    <property type="match status" value="1"/>
</dbReference>